<dbReference type="EMBL" id="JBEPMP010000004">
    <property type="protein sequence ID" value="MET3730248.1"/>
    <property type="molecule type" value="Genomic_DNA"/>
</dbReference>
<name>A0ABV2LS06_9BACL</name>
<protein>
    <submittedName>
        <fullName evidence="1">Uncharacterized protein (UPF0335 family)</fullName>
    </submittedName>
</protein>
<evidence type="ECO:0000313" key="2">
    <source>
        <dbReference type="Proteomes" id="UP001549097"/>
    </source>
</evidence>
<organism evidence="1 2">
    <name type="scientific">Fictibacillus halophilus</name>
    <dbReference type="NCBI Taxonomy" id="1610490"/>
    <lineage>
        <taxon>Bacteria</taxon>
        <taxon>Bacillati</taxon>
        <taxon>Bacillota</taxon>
        <taxon>Bacilli</taxon>
        <taxon>Bacillales</taxon>
        <taxon>Fictibacillaceae</taxon>
        <taxon>Fictibacillus</taxon>
    </lineage>
</organism>
<dbReference type="Proteomes" id="UP001549097">
    <property type="component" value="Unassembled WGS sequence"/>
</dbReference>
<dbReference type="RefSeq" id="WP_198769388.1">
    <property type="nucleotide sequence ID" value="NZ_JAEACF010000004.1"/>
</dbReference>
<accession>A0ABV2LS06</accession>
<gene>
    <name evidence="1" type="ORF">ABID52_003889</name>
</gene>
<comment type="caution">
    <text evidence="1">The sequence shown here is derived from an EMBL/GenBank/DDBJ whole genome shotgun (WGS) entry which is preliminary data.</text>
</comment>
<sequence>MNLFETINKYKKYFEAVNLFDFVVNVKSTLFRVAYYKLGFIKGYLVLYENGTVCPRDKALDPFKMVIQLNSFMHGFYTHGLAETQKPTYAFQETIELGEDVKPLICDYKEELESIISDINQLEQGFKRLKQIYSDADETYKEIMSSKELNQEKLNKIVKYTNEFSILQYQHLQTQLAFKKPLLLVITELRNNKRQTANIDKRTYKKALDIFKHLSSEGFQTRIKKSLKDFETNSEGFATDFYSMPNWEQKLIINSENNNRKIFNEKLLAKLRN</sequence>
<evidence type="ECO:0000313" key="1">
    <source>
        <dbReference type="EMBL" id="MET3730248.1"/>
    </source>
</evidence>
<reference evidence="1 2" key="1">
    <citation type="submission" date="2024-06" db="EMBL/GenBank/DDBJ databases">
        <title>Genomic Encyclopedia of Type Strains, Phase IV (KMG-IV): sequencing the most valuable type-strain genomes for metagenomic binning, comparative biology and taxonomic classification.</title>
        <authorList>
            <person name="Goeker M."/>
        </authorList>
    </citation>
    <scope>NUCLEOTIDE SEQUENCE [LARGE SCALE GENOMIC DNA]</scope>
    <source>
        <strain evidence="1 2">DSM 100124</strain>
    </source>
</reference>
<keyword evidence="2" id="KW-1185">Reference proteome</keyword>
<proteinExistence type="predicted"/>